<dbReference type="PANTHER" id="PTHR30270">
    <property type="entry name" value="THIAMINE-MONOPHOSPHATE KINASE"/>
    <property type="match status" value="1"/>
</dbReference>
<dbReference type="AlphaFoldDB" id="A0A0F9L9V1"/>
<dbReference type="SUPFAM" id="SSF56042">
    <property type="entry name" value="PurM C-terminal domain-like"/>
    <property type="match status" value="1"/>
</dbReference>
<protein>
    <recommendedName>
        <fullName evidence="4">PurM-like N-terminal domain-containing protein</fullName>
    </recommendedName>
</protein>
<reference evidence="3" key="1">
    <citation type="journal article" date="2015" name="Nature">
        <title>Complex archaea that bridge the gap between prokaryotes and eukaryotes.</title>
        <authorList>
            <person name="Spang A."/>
            <person name="Saw J.H."/>
            <person name="Jorgensen S.L."/>
            <person name="Zaremba-Niedzwiedzka K."/>
            <person name="Martijn J."/>
            <person name="Lind A.E."/>
            <person name="van Eijk R."/>
            <person name="Schleper C."/>
            <person name="Guy L."/>
            <person name="Ettema T.J."/>
        </authorList>
    </citation>
    <scope>NUCLEOTIDE SEQUENCE</scope>
</reference>
<gene>
    <name evidence="3" type="ORF">LCGC14_1241050</name>
</gene>
<proteinExistence type="inferred from homology"/>
<evidence type="ECO:0000259" key="2">
    <source>
        <dbReference type="Pfam" id="PF02769"/>
    </source>
</evidence>
<dbReference type="NCBIfam" id="TIGR01379">
    <property type="entry name" value="thiL"/>
    <property type="match status" value="1"/>
</dbReference>
<dbReference type="InterPro" id="IPR006283">
    <property type="entry name" value="ThiL-like"/>
</dbReference>
<feature type="domain" description="PurM-like N-terminal" evidence="1">
    <location>
        <begin position="35"/>
        <end position="149"/>
    </location>
</feature>
<dbReference type="PIRSF" id="PIRSF005303">
    <property type="entry name" value="Thiam_monoph_kin"/>
    <property type="match status" value="1"/>
</dbReference>
<dbReference type="Gene3D" id="3.90.650.10">
    <property type="entry name" value="PurM-like C-terminal domain"/>
    <property type="match status" value="1"/>
</dbReference>
<dbReference type="Pfam" id="PF02769">
    <property type="entry name" value="AIRS_C"/>
    <property type="match status" value="1"/>
</dbReference>
<evidence type="ECO:0008006" key="4">
    <source>
        <dbReference type="Google" id="ProtNLM"/>
    </source>
</evidence>
<organism evidence="3">
    <name type="scientific">marine sediment metagenome</name>
    <dbReference type="NCBI Taxonomy" id="412755"/>
    <lineage>
        <taxon>unclassified sequences</taxon>
        <taxon>metagenomes</taxon>
        <taxon>ecological metagenomes</taxon>
    </lineage>
</organism>
<sequence length="360" mass="38777">MPHDHLTLREIGEKKVVSELIHQLRSTNRLLDGLGHDAGFVPFSLSEDEVLVVNTDRSGENLAYKLGLAGPESVGDLAVSHAVSDIAAAGGEPHVLTVSLLLPEHKTLEYAKSLMKGVQTAADRWDMVIASGDTKKNASVAVVITVIGKAKRSRCLTRSGAKVGDLLVVTGHLGTMFAAALAHQSRSEIPADLERIFQESLVNQRPPVELGLAFSRSEIAHACTDISDGLPSAVFDLCNSSEVGAELEIHKIPVFEKVWSFANTSLGVKRESLIAANGDWQFLYAIPQRKYEDALAIARKVGVPISAIGTFTAERSVTARGGDGLRRHLNRIENDGFFKVNGQSYFDRLASNPPLLGSIV</sequence>
<feature type="domain" description="PurM-like C-terminal" evidence="2">
    <location>
        <begin position="162"/>
        <end position="319"/>
    </location>
</feature>
<name>A0A0F9L9V1_9ZZZZ</name>
<dbReference type="Gene3D" id="3.30.1330.10">
    <property type="entry name" value="PurM-like, N-terminal domain"/>
    <property type="match status" value="1"/>
</dbReference>
<dbReference type="GO" id="GO:0009030">
    <property type="term" value="F:thiamine-phosphate kinase activity"/>
    <property type="evidence" value="ECO:0007669"/>
    <property type="project" value="InterPro"/>
</dbReference>
<dbReference type="CDD" id="cd02194">
    <property type="entry name" value="ThiL"/>
    <property type="match status" value="1"/>
</dbReference>
<dbReference type="InterPro" id="IPR016188">
    <property type="entry name" value="PurM-like_N"/>
</dbReference>
<evidence type="ECO:0000259" key="1">
    <source>
        <dbReference type="Pfam" id="PF00586"/>
    </source>
</evidence>
<dbReference type="InterPro" id="IPR010918">
    <property type="entry name" value="PurM-like_C_dom"/>
</dbReference>
<dbReference type="InterPro" id="IPR036921">
    <property type="entry name" value="PurM-like_N_sf"/>
</dbReference>
<accession>A0A0F9L9V1</accession>
<dbReference type="SUPFAM" id="SSF55326">
    <property type="entry name" value="PurM N-terminal domain-like"/>
    <property type="match status" value="1"/>
</dbReference>
<dbReference type="HAMAP" id="MF_02128">
    <property type="entry name" value="TMP_kinase"/>
    <property type="match status" value="1"/>
</dbReference>
<dbReference type="PANTHER" id="PTHR30270:SF0">
    <property type="entry name" value="THIAMINE-MONOPHOSPHATE KINASE"/>
    <property type="match status" value="1"/>
</dbReference>
<dbReference type="InterPro" id="IPR036676">
    <property type="entry name" value="PurM-like_C_sf"/>
</dbReference>
<dbReference type="Pfam" id="PF00586">
    <property type="entry name" value="AIRS"/>
    <property type="match status" value="1"/>
</dbReference>
<comment type="caution">
    <text evidence="3">The sequence shown here is derived from an EMBL/GenBank/DDBJ whole genome shotgun (WGS) entry which is preliminary data.</text>
</comment>
<dbReference type="EMBL" id="LAZR01006705">
    <property type="protein sequence ID" value="KKM90193.1"/>
    <property type="molecule type" value="Genomic_DNA"/>
</dbReference>
<evidence type="ECO:0000313" key="3">
    <source>
        <dbReference type="EMBL" id="KKM90193.1"/>
    </source>
</evidence>
<dbReference type="GO" id="GO:0009228">
    <property type="term" value="P:thiamine biosynthetic process"/>
    <property type="evidence" value="ECO:0007669"/>
    <property type="project" value="InterPro"/>
</dbReference>